<dbReference type="InterPro" id="IPR020845">
    <property type="entry name" value="AMP-binding_CS"/>
</dbReference>
<feature type="compositionally biased region" description="Basic and acidic residues" evidence="3">
    <location>
        <begin position="151"/>
        <end position="160"/>
    </location>
</feature>
<dbReference type="RefSeq" id="WP_140602432.1">
    <property type="nucleotide sequence ID" value="NZ_SAWY01000009.1"/>
</dbReference>
<dbReference type="SUPFAM" id="SSF56801">
    <property type="entry name" value="Acetyl-CoA synthetase-like"/>
    <property type="match status" value="1"/>
</dbReference>
<dbReference type="PANTHER" id="PTHR43201:SF5">
    <property type="entry name" value="MEDIUM-CHAIN ACYL-COA LIGASE ACSF2, MITOCHONDRIAL"/>
    <property type="match status" value="1"/>
</dbReference>
<evidence type="ECO:0000313" key="7">
    <source>
        <dbReference type="Proteomes" id="UP000315303"/>
    </source>
</evidence>
<reference evidence="6 7" key="1">
    <citation type="submission" date="2019-01" db="EMBL/GenBank/DDBJ databases">
        <title>Litorilituus lipolytica sp. nov., isolated from intertidal sand of the Yellow Sea in China.</title>
        <authorList>
            <person name="Liu A."/>
        </authorList>
    </citation>
    <scope>NUCLEOTIDE SEQUENCE [LARGE SCALE GENOMIC DNA]</scope>
    <source>
        <strain evidence="6 7">RZ04</strain>
    </source>
</reference>
<dbReference type="Pfam" id="PF00501">
    <property type="entry name" value="AMP-binding"/>
    <property type="match status" value="1"/>
</dbReference>
<dbReference type="InterPro" id="IPR045851">
    <property type="entry name" value="AMP-bd_C_sf"/>
</dbReference>
<keyword evidence="2 6" id="KW-0436">Ligase</keyword>
<comment type="caution">
    <text evidence="6">The sequence shown here is derived from an EMBL/GenBank/DDBJ whole genome shotgun (WGS) entry which is preliminary data.</text>
</comment>
<evidence type="ECO:0000313" key="6">
    <source>
        <dbReference type="EMBL" id="TPH17151.1"/>
    </source>
</evidence>
<dbReference type="EMBL" id="SAWY01000009">
    <property type="protein sequence ID" value="TPH17151.1"/>
    <property type="molecule type" value="Genomic_DNA"/>
</dbReference>
<dbReference type="Gene3D" id="3.30.300.30">
    <property type="match status" value="1"/>
</dbReference>
<protein>
    <submittedName>
        <fullName evidence="6">Long-chain fatty acid--CoA ligase</fullName>
    </submittedName>
</protein>
<evidence type="ECO:0000259" key="4">
    <source>
        <dbReference type="Pfam" id="PF00501"/>
    </source>
</evidence>
<dbReference type="OrthoDB" id="9803968at2"/>
<feature type="compositionally biased region" description="Polar residues" evidence="3">
    <location>
        <begin position="139"/>
        <end position="150"/>
    </location>
</feature>
<dbReference type="CDD" id="cd04433">
    <property type="entry name" value="AFD_class_I"/>
    <property type="match status" value="1"/>
</dbReference>
<name>A0A502L4G9_9GAMM</name>
<dbReference type="PROSITE" id="PS00455">
    <property type="entry name" value="AMP_BINDING"/>
    <property type="match status" value="1"/>
</dbReference>
<gene>
    <name evidence="6" type="ORF">EPA86_05585</name>
</gene>
<dbReference type="GO" id="GO:0006631">
    <property type="term" value="P:fatty acid metabolic process"/>
    <property type="evidence" value="ECO:0007669"/>
    <property type="project" value="TreeGrafter"/>
</dbReference>
<sequence length="529" mass="58685">MTVLFHTFQKIAQAYHNKTAIISDNKHYTYQALEQLSLQWSATLASLSSTPRVALLTEAPLNTAALSLAIAKLGTTCVPTNPQLTKEQLASGWQATDVSIVIYEQEFSAKVQQCMSLPSMESVQFINVEALIEQAKQGSSSIKSTEQNASDNKHTEHSSDQDDFIITLSSGSTGAPKPIALSQQSKLSRAQQSWQLYDINETDTVLCASPFFHSLGQRLFFVPLLKGCTLVHLKHFTPQRWLLAVENHKVSKVISVSSHLYALKDELLLNAKQLQSLKTIVTSSAPIDNHFKEQLFNAVGCDFHEMYGATEVATATNLYPKYAKEKHTSVGTPCPNVAIKILDEDKSELPCNSIGEIAVKSPLVFNGYYHKKQLTQSSFKDGYFLTGDLGKIAQDGFLTYVGRKKDIIISGGINIYPKDIETTIAKHQAVKEVAVIGVDDKFLGEVILAVCVAQFPAETDQQQAVKSLEKELRRVANKTLAPFQRPLKYYFEQSLPLTASGKTSKLLLREQYNSLDEDWSAPLRAMLFR</sequence>
<dbReference type="Gene3D" id="3.40.50.12780">
    <property type="entry name" value="N-terminal domain of ligase-like"/>
    <property type="match status" value="1"/>
</dbReference>
<dbReference type="InterPro" id="IPR042099">
    <property type="entry name" value="ANL_N_sf"/>
</dbReference>
<proteinExistence type="inferred from homology"/>
<accession>A0A502L4G9</accession>
<evidence type="ECO:0000256" key="3">
    <source>
        <dbReference type="SAM" id="MobiDB-lite"/>
    </source>
</evidence>
<organism evidence="6 7">
    <name type="scientific">Litorilituus lipolyticus</name>
    <dbReference type="NCBI Taxonomy" id="2491017"/>
    <lineage>
        <taxon>Bacteria</taxon>
        <taxon>Pseudomonadati</taxon>
        <taxon>Pseudomonadota</taxon>
        <taxon>Gammaproteobacteria</taxon>
        <taxon>Alteromonadales</taxon>
        <taxon>Colwelliaceae</taxon>
        <taxon>Litorilituus</taxon>
    </lineage>
</organism>
<dbReference type="InterPro" id="IPR025110">
    <property type="entry name" value="AMP-bd_C"/>
</dbReference>
<dbReference type="PANTHER" id="PTHR43201">
    <property type="entry name" value="ACYL-COA SYNTHETASE"/>
    <property type="match status" value="1"/>
</dbReference>
<keyword evidence="7" id="KW-1185">Reference proteome</keyword>
<evidence type="ECO:0000256" key="2">
    <source>
        <dbReference type="ARBA" id="ARBA00022598"/>
    </source>
</evidence>
<feature type="region of interest" description="Disordered" evidence="3">
    <location>
        <begin position="139"/>
        <end position="160"/>
    </location>
</feature>
<comment type="similarity">
    <text evidence="1">Belongs to the ATP-dependent AMP-binding enzyme family.</text>
</comment>
<evidence type="ECO:0000259" key="5">
    <source>
        <dbReference type="Pfam" id="PF13193"/>
    </source>
</evidence>
<dbReference type="GO" id="GO:0031956">
    <property type="term" value="F:medium-chain fatty acid-CoA ligase activity"/>
    <property type="evidence" value="ECO:0007669"/>
    <property type="project" value="TreeGrafter"/>
</dbReference>
<feature type="domain" description="AMP-dependent synthetase/ligase" evidence="4">
    <location>
        <begin position="8"/>
        <end position="369"/>
    </location>
</feature>
<dbReference type="Pfam" id="PF13193">
    <property type="entry name" value="AMP-binding_C"/>
    <property type="match status" value="1"/>
</dbReference>
<evidence type="ECO:0000256" key="1">
    <source>
        <dbReference type="ARBA" id="ARBA00006432"/>
    </source>
</evidence>
<feature type="domain" description="AMP-binding enzyme C-terminal" evidence="5">
    <location>
        <begin position="420"/>
        <end position="502"/>
    </location>
</feature>
<dbReference type="AlphaFoldDB" id="A0A502L4G9"/>
<dbReference type="InterPro" id="IPR000873">
    <property type="entry name" value="AMP-dep_synth/lig_dom"/>
</dbReference>
<dbReference type="Proteomes" id="UP000315303">
    <property type="component" value="Unassembled WGS sequence"/>
</dbReference>